<dbReference type="AlphaFoldDB" id="A0A1H0SCG5"/>
<dbReference type="Proteomes" id="UP000199073">
    <property type="component" value="Unassembled WGS sequence"/>
</dbReference>
<dbReference type="InterPro" id="IPR050382">
    <property type="entry name" value="MFS_Na/Anion_cotransporter"/>
</dbReference>
<dbReference type="GO" id="GO:0022857">
    <property type="term" value="F:transmembrane transporter activity"/>
    <property type="evidence" value="ECO:0007669"/>
    <property type="project" value="InterPro"/>
</dbReference>
<sequence>MNATLRKYISILALSLAGGSIYTLPYIKYVFYDTQLEVMNITNMQSGFLLSMYALGCILSYIPGGIITDKISPRKAISYSLFGTAALGALYAITLSYTLALVIWFLFALTTAFVFWTSLLKAIGMAGDSTEQARLYGLYYAGNGIAAAIVNSLALEAFTFGSDPRQSLFYAVMVMSVSILVSGILVFFILSDEKTESAVEDKFDFSAVKHLFKNPMLWIFSFIVFGGYAIYSSTSYFTPYLTSVVGLSVEESGVYSIIRSYLFYLLAPFGGYLADKVFRSTSKLFIVLFATLALTIGGVLFLPPTMSTTAISLYTLLPGAFGLMLYGLVFSVVREAGIPITVAGTAIGIASIIGYTPDFFFSAMFGSWLDSHGDGGYAMIFTFLAAVAAMGCVMSIIVCRWGNKAEENLPLAQEA</sequence>
<dbReference type="PANTHER" id="PTHR11662">
    <property type="entry name" value="SOLUTE CARRIER FAMILY 17"/>
    <property type="match status" value="1"/>
</dbReference>
<evidence type="ECO:0000259" key="6">
    <source>
        <dbReference type="PROSITE" id="PS50850"/>
    </source>
</evidence>
<keyword evidence="8" id="KW-1185">Reference proteome</keyword>
<feature type="transmembrane region" description="Helical" evidence="5">
    <location>
        <begin position="47"/>
        <end position="64"/>
    </location>
</feature>
<feature type="transmembrane region" description="Helical" evidence="5">
    <location>
        <begin position="167"/>
        <end position="190"/>
    </location>
</feature>
<dbReference type="GO" id="GO:0016020">
    <property type="term" value="C:membrane"/>
    <property type="evidence" value="ECO:0007669"/>
    <property type="project" value="UniProtKB-SubCell"/>
</dbReference>
<dbReference type="OrthoDB" id="9773404at2"/>
<comment type="subcellular location">
    <subcellularLocation>
        <location evidence="1">Membrane</location>
        <topology evidence="1">Multi-pass membrane protein</topology>
    </subcellularLocation>
</comment>
<keyword evidence="3 5" id="KW-1133">Transmembrane helix</keyword>
<feature type="transmembrane region" description="Helical" evidence="5">
    <location>
        <begin position="101"/>
        <end position="123"/>
    </location>
</feature>
<dbReference type="Gene3D" id="1.20.1250.20">
    <property type="entry name" value="MFS general substrate transporter like domains"/>
    <property type="match status" value="2"/>
</dbReference>
<evidence type="ECO:0000313" key="8">
    <source>
        <dbReference type="Proteomes" id="UP000199073"/>
    </source>
</evidence>
<evidence type="ECO:0000256" key="2">
    <source>
        <dbReference type="ARBA" id="ARBA00022692"/>
    </source>
</evidence>
<dbReference type="EMBL" id="FNJI01000018">
    <property type="protein sequence ID" value="SDP39199.1"/>
    <property type="molecule type" value="Genomic_DNA"/>
</dbReference>
<feature type="transmembrane region" description="Helical" evidence="5">
    <location>
        <begin position="76"/>
        <end position="95"/>
    </location>
</feature>
<feature type="transmembrane region" description="Helical" evidence="5">
    <location>
        <begin position="284"/>
        <end position="303"/>
    </location>
</feature>
<dbReference type="STRING" id="91360.SAMN05660330_02613"/>
<protein>
    <submittedName>
        <fullName evidence="7">Nitrate/nitrite transporter NarK</fullName>
    </submittedName>
</protein>
<feature type="transmembrane region" description="Helical" evidence="5">
    <location>
        <begin position="135"/>
        <end position="155"/>
    </location>
</feature>
<gene>
    <name evidence="7" type="ORF">SAMN05660330_02613</name>
</gene>
<evidence type="ECO:0000256" key="4">
    <source>
        <dbReference type="ARBA" id="ARBA00023136"/>
    </source>
</evidence>
<dbReference type="Pfam" id="PF07690">
    <property type="entry name" value="MFS_1"/>
    <property type="match status" value="1"/>
</dbReference>
<feature type="domain" description="Major facilitator superfamily (MFS) profile" evidence="6">
    <location>
        <begin position="1"/>
        <end position="403"/>
    </location>
</feature>
<feature type="transmembrane region" description="Helical" evidence="5">
    <location>
        <begin position="252"/>
        <end position="272"/>
    </location>
</feature>
<proteinExistence type="predicted"/>
<name>A0A1H0SCG5_9BACT</name>
<feature type="transmembrane region" description="Helical" evidence="5">
    <location>
        <begin position="7"/>
        <end position="27"/>
    </location>
</feature>
<reference evidence="7 8" key="1">
    <citation type="submission" date="2016-10" db="EMBL/GenBank/DDBJ databases">
        <authorList>
            <person name="de Groot N.N."/>
        </authorList>
    </citation>
    <scope>NUCLEOTIDE SEQUENCE [LARGE SCALE GENOMIC DNA]</scope>
    <source>
        <strain evidence="7 8">DSM 12130</strain>
    </source>
</reference>
<organism evidence="7 8">
    <name type="scientific">Desulforhopalus singaporensis</name>
    <dbReference type="NCBI Taxonomy" id="91360"/>
    <lineage>
        <taxon>Bacteria</taxon>
        <taxon>Pseudomonadati</taxon>
        <taxon>Thermodesulfobacteriota</taxon>
        <taxon>Desulfobulbia</taxon>
        <taxon>Desulfobulbales</taxon>
        <taxon>Desulfocapsaceae</taxon>
        <taxon>Desulforhopalus</taxon>
    </lineage>
</organism>
<dbReference type="PANTHER" id="PTHR11662:SF399">
    <property type="entry name" value="FI19708P1-RELATED"/>
    <property type="match status" value="1"/>
</dbReference>
<accession>A0A1H0SCG5</accession>
<keyword evidence="4 5" id="KW-0472">Membrane</keyword>
<feature type="transmembrane region" description="Helical" evidence="5">
    <location>
        <begin position="211"/>
        <end position="232"/>
    </location>
</feature>
<dbReference type="InterPro" id="IPR011701">
    <property type="entry name" value="MFS"/>
</dbReference>
<feature type="transmembrane region" description="Helical" evidence="5">
    <location>
        <begin position="376"/>
        <end position="399"/>
    </location>
</feature>
<evidence type="ECO:0000256" key="5">
    <source>
        <dbReference type="SAM" id="Phobius"/>
    </source>
</evidence>
<evidence type="ECO:0000256" key="1">
    <source>
        <dbReference type="ARBA" id="ARBA00004141"/>
    </source>
</evidence>
<dbReference type="SUPFAM" id="SSF103473">
    <property type="entry name" value="MFS general substrate transporter"/>
    <property type="match status" value="1"/>
</dbReference>
<keyword evidence="2 5" id="KW-0812">Transmembrane</keyword>
<feature type="transmembrane region" description="Helical" evidence="5">
    <location>
        <begin position="336"/>
        <end position="356"/>
    </location>
</feature>
<dbReference type="InterPro" id="IPR020846">
    <property type="entry name" value="MFS_dom"/>
</dbReference>
<dbReference type="PROSITE" id="PS50850">
    <property type="entry name" value="MFS"/>
    <property type="match status" value="1"/>
</dbReference>
<evidence type="ECO:0000313" key="7">
    <source>
        <dbReference type="EMBL" id="SDP39199.1"/>
    </source>
</evidence>
<dbReference type="RefSeq" id="WP_092223526.1">
    <property type="nucleotide sequence ID" value="NZ_FNJI01000018.1"/>
</dbReference>
<dbReference type="InterPro" id="IPR036259">
    <property type="entry name" value="MFS_trans_sf"/>
</dbReference>
<feature type="transmembrane region" description="Helical" evidence="5">
    <location>
        <begin position="309"/>
        <end position="329"/>
    </location>
</feature>
<evidence type="ECO:0000256" key="3">
    <source>
        <dbReference type="ARBA" id="ARBA00022989"/>
    </source>
</evidence>